<feature type="region of interest" description="Disordered" evidence="1">
    <location>
        <begin position="1"/>
        <end position="23"/>
    </location>
</feature>
<organism evidence="2 3">
    <name type="scientific">Ignelater luminosus</name>
    <name type="common">Cucubano</name>
    <name type="synonym">Pyrophorus luminosus</name>
    <dbReference type="NCBI Taxonomy" id="2038154"/>
    <lineage>
        <taxon>Eukaryota</taxon>
        <taxon>Metazoa</taxon>
        <taxon>Ecdysozoa</taxon>
        <taxon>Arthropoda</taxon>
        <taxon>Hexapoda</taxon>
        <taxon>Insecta</taxon>
        <taxon>Pterygota</taxon>
        <taxon>Neoptera</taxon>
        <taxon>Endopterygota</taxon>
        <taxon>Coleoptera</taxon>
        <taxon>Polyphaga</taxon>
        <taxon>Elateriformia</taxon>
        <taxon>Elateroidea</taxon>
        <taxon>Elateridae</taxon>
        <taxon>Agrypninae</taxon>
        <taxon>Pyrophorini</taxon>
        <taxon>Ignelater</taxon>
    </lineage>
</organism>
<dbReference type="EMBL" id="VTPC01008310">
    <property type="protein sequence ID" value="KAF2892982.1"/>
    <property type="molecule type" value="Genomic_DNA"/>
</dbReference>
<protein>
    <submittedName>
        <fullName evidence="2">Uncharacterized protein</fullName>
    </submittedName>
</protein>
<evidence type="ECO:0000313" key="2">
    <source>
        <dbReference type="EMBL" id="KAF2892982.1"/>
    </source>
</evidence>
<dbReference type="Proteomes" id="UP000801492">
    <property type="component" value="Unassembled WGS sequence"/>
</dbReference>
<evidence type="ECO:0000256" key="1">
    <source>
        <dbReference type="SAM" id="MobiDB-lite"/>
    </source>
</evidence>
<comment type="caution">
    <text evidence="2">The sequence shown here is derived from an EMBL/GenBank/DDBJ whole genome shotgun (WGS) entry which is preliminary data.</text>
</comment>
<sequence>MPSSSESESDQEPKKKKVAARKTGEDCRPQVDTCITCEQLSVKLKSTNLSDNVKRTVAVELMVHTRRAKTFYSKLSTIKDLGQNQKEVAAITFDLMQNLPLPNILVQDMFYLRQLCQNKFMNLGSGGHSTTKKCCLSEESYGKKLGKDQKHTFSPPTYMSFQYDSHKSGTVVIEDFIGGLKKHSFQLRKNKTTK</sequence>
<name>A0A8K0CX68_IGNLU</name>
<gene>
    <name evidence="2" type="ORF">ILUMI_13193</name>
</gene>
<accession>A0A8K0CX68</accession>
<reference evidence="2" key="1">
    <citation type="submission" date="2019-08" db="EMBL/GenBank/DDBJ databases">
        <title>The genome of the North American firefly Photinus pyralis.</title>
        <authorList>
            <consortium name="Photinus pyralis genome working group"/>
            <person name="Fallon T.R."/>
            <person name="Sander Lower S.E."/>
            <person name="Weng J.-K."/>
        </authorList>
    </citation>
    <scope>NUCLEOTIDE SEQUENCE</scope>
    <source>
        <strain evidence="2">TRF0915ILg1</strain>
        <tissue evidence="2">Whole body</tissue>
    </source>
</reference>
<dbReference type="AlphaFoldDB" id="A0A8K0CX68"/>
<proteinExistence type="predicted"/>
<dbReference type="OrthoDB" id="6749982at2759"/>
<feature type="non-terminal residue" evidence="2">
    <location>
        <position position="194"/>
    </location>
</feature>
<keyword evidence="3" id="KW-1185">Reference proteome</keyword>
<evidence type="ECO:0000313" key="3">
    <source>
        <dbReference type="Proteomes" id="UP000801492"/>
    </source>
</evidence>